<dbReference type="Proteomes" id="UP000215335">
    <property type="component" value="Unassembled WGS sequence"/>
</dbReference>
<protein>
    <submittedName>
        <fullName evidence="1">Uncharacterized protein</fullName>
    </submittedName>
</protein>
<proteinExistence type="predicted"/>
<reference evidence="1 2" key="1">
    <citation type="journal article" date="2017" name="Curr. Biol.">
        <title>The Evolution of Venom by Co-option of Single-Copy Genes.</title>
        <authorList>
            <person name="Martinson E.O."/>
            <person name="Mrinalini"/>
            <person name="Kelkar Y.D."/>
            <person name="Chang C.H."/>
            <person name="Werren J.H."/>
        </authorList>
    </citation>
    <scope>NUCLEOTIDE SEQUENCE [LARGE SCALE GENOMIC DNA]</scope>
    <source>
        <strain evidence="1 2">Alberta</strain>
        <tissue evidence="1">Whole body</tissue>
    </source>
</reference>
<sequence>MPISQGQQCKIYQRIAVFQRLSSLREISIRMRNAKKPRIPILTDIGMTC</sequence>
<comment type="caution">
    <text evidence="1">The sequence shown here is derived from an EMBL/GenBank/DDBJ whole genome shotgun (WGS) entry which is preliminary data.</text>
</comment>
<gene>
    <name evidence="1" type="ORF">TSAR_005780</name>
</gene>
<evidence type="ECO:0000313" key="2">
    <source>
        <dbReference type="Proteomes" id="UP000215335"/>
    </source>
</evidence>
<evidence type="ECO:0000313" key="1">
    <source>
        <dbReference type="EMBL" id="OXU19460.1"/>
    </source>
</evidence>
<accession>A0A232EM77</accession>
<name>A0A232EM77_9HYME</name>
<dbReference type="AlphaFoldDB" id="A0A232EM77"/>
<dbReference type="EMBL" id="NNAY01003403">
    <property type="protein sequence ID" value="OXU19460.1"/>
    <property type="molecule type" value="Genomic_DNA"/>
</dbReference>
<organism evidence="1 2">
    <name type="scientific">Trichomalopsis sarcophagae</name>
    <dbReference type="NCBI Taxonomy" id="543379"/>
    <lineage>
        <taxon>Eukaryota</taxon>
        <taxon>Metazoa</taxon>
        <taxon>Ecdysozoa</taxon>
        <taxon>Arthropoda</taxon>
        <taxon>Hexapoda</taxon>
        <taxon>Insecta</taxon>
        <taxon>Pterygota</taxon>
        <taxon>Neoptera</taxon>
        <taxon>Endopterygota</taxon>
        <taxon>Hymenoptera</taxon>
        <taxon>Apocrita</taxon>
        <taxon>Proctotrupomorpha</taxon>
        <taxon>Chalcidoidea</taxon>
        <taxon>Pteromalidae</taxon>
        <taxon>Pteromalinae</taxon>
        <taxon>Trichomalopsis</taxon>
    </lineage>
</organism>
<keyword evidence="2" id="KW-1185">Reference proteome</keyword>